<dbReference type="EMBL" id="LR536450">
    <property type="protein sequence ID" value="VFU08018.1"/>
    <property type="molecule type" value="Genomic_DNA"/>
</dbReference>
<sequence length="25" mass="2686">MGALSFIVDYFQEGEEPPSSPASNI</sequence>
<dbReference type="KEGG" id="mtun:MTUNDRAET4_1125"/>
<proteinExistence type="predicted"/>
<gene>
    <name evidence="1" type="ORF">MTUNDRAET4_1125</name>
</gene>
<dbReference type="AlphaFoldDB" id="A0A4U8Z0I6"/>
<dbReference type="Proteomes" id="UP000294360">
    <property type="component" value="Chromosome"/>
</dbReference>
<evidence type="ECO:0000313" key="1">
    <source>
        <dbReference type="EMBL" id="VFU08018.1"/>
    </source>
</evidence>
<accession>A0A4U8Z0I6</accession>
<name>A0A4U8Z0I6_METTU</name>
<evidence type="ECO:0000313" key="2">
    <source>
        <dbReference type="Proteomes" id="UP000294360"/>
    </source>
</evidence>
<protein>
    <submittedName>
        <fullName evidence="1">Uncharacterized protein</fullName>
    </submittedName>
</protein>
<reference evidence="1 2" key="1">
    <citation type="submission" date="2019-03" db="EMBL/GenBank/DDBJ databases">
        <authorList>
            <person name="Kox A.R. M."/>
        </authorList>
    </citation>
    <scope>NUCLEOTIDE SEQUENCE [LARGE SCALE GENOMIC DNA]</scope>
    <source>
        <strain evidence="1">MTUNDRAET4 annotated genome</strain>
    </source>
</reference>
<organism evidence="1 2">
    <name type="scientific">Methylocella tundrae</name>
    <dbReference type="NCBI Taxonomy" id="227605"/>
    <lineage>
        <taxon>Bacteria</taxon>
        <taxon>Pseudomonadati</taxon>
        <taxon>Pseudomonadota</taxon>
        <taxon>Alphaproteobacteria</taxon>
        <taxon>Hyphomicrobiales</taxon>
        <taxon>Beijerinckiaceae</taxon>
        <taxon>Methylocella</taxon>
    </lineage>
</organism>